<protein>
    <submittedName>
        <fullName evidence="1">Uncharacterized protein</fullName>
    </submittedName>
</protein>
<accession>A0A8U0HS22</accession>
<organism evidence="1 2">
    <name type="scientific">Halorussus limi</name>
    <dbReference type="NCBI Taxonomy" id="2938695"/>
    <lineage>
        <taxon>Archaea</taxon>
        <taxon>Methanobacteriati</taxon>
        <taxon>Methanobacteriota</taxon>
        <taxon>Stenosarchaea group</taxon>
        <taxon>Halobacteria</taxon>
        <taxon>Halobacteriales</taxon>
        <taxon>Haladaptataceae</taxon>
        <taxon>Halorussus</taxon>
    </lineage>
</organism>
<dbReference type="EMBL" id="CP096659">
    <property type="protein sequence ID" value="UPV73668.1"/>
    <property type="molecule type" value="Genomic_DNA"/>
</dbReference>
<dbReference type="GeneID" id="72186355"/>
<evidence type="ECO:0000313" key="1">
    <source>
        <dbReference type="EMBL" id="UPV73668.1"/>
    </source>
</evidence>
<dbReference type="RefSeq" id="WP_248649720.1">
    <property type="nucleotide sequence ID" value="NZ_CP096659.1"/>
</dbReference>
<name>A0A8U0HS22_9EURY</name>
<dbReference type="AlphaFoldDB" id="A0A8U0HS22"/>
<keyword evidence="2" id="KW-1185">Reference proteome</keyword>
<dbReference type="KEGG" id="halx:M0R89_14110"/>
<dbReference type="Proteomes" id="UP000830729">
    <property type="component" value="Chromosome"/>
</dbReference>
<gene>
    <name evidence="1" type="ORF">M0R89_14110</name>
</gene>
<reference evidence="1 2" key="1">
    <citation type="submission" date="2022-04" db="EMBL/GenBank/DDBJ databases">
        <title>Diverse halophilic archaea isolated from saline environments.</title>
        <authorList>
            <person name="Cui H.-L."/>
        </authorList>
    </citation>
    <scope>NUCLEOTIDE SEQUENCE [LARGE SCALE GENOMIC DNA]</scope>
    <source>
        <strain evidence="1 2">XZYJT49</strain>
    </source>
</reference>
<sequence length="275" mass="28974">MNRRPFLRALATGSALLTTGCTESLPFAADGPTAADVFADHRFDGTDLVVEFRDGVEVESAVLFDSSTDEEFETVERPAGAARFPVVFPDRLETYVARALYVKAETPDGRVRRRIPETVHGYVEGVEVLDDGRARFEVENQGEAPLLVRFVGISGDVPNPAVDVQADSFDASWFDLGPGVVGVGRNRTLSSSRTDLVVSPGEVAPFETTYAPFAFPDGADAADCGGDERTAEIAVLHASGGSAAYTFTYRLDGEPTAVAGESAVVCGGADAAGGD</sequence>
<proteinExistence type="predicted"/>
<dbReference type="PROSITE" id="PS51257">
    <property type="entry name" value="PROKAR_LIPOPROTEIN"/>
    <property type="match status" value="1"/>
</dbReference>
<evidence type="ECO:0000313" key="2">
    <source>
        <dbReference type="Proteomes" id="UP000830729"/>
    </source>
</evidence>